<sequence length="701" mass="74747">MAWGNARPGRNPCLAVSTARAGRIPDIAMCTSGWQRLGVARPHIPESDRPRANARTPTELSMADLTRFIPWTMVLLGGSMLFDGSAGGAPPRAVPPRAPAILPHEDIRESVGKVIPLMQRSADIWFEKRACGSCHHQGVGTLSMAMLRERGFPVDTAWMRSQVERTVRQSANWQERVVAREMSINQAIGQNYRMVGIVAAGYPSTDLSRAVAYLIAGEQHASGRWMSISRRPPLEDSEVTATALSLRTLSLVPLPGREREVATRMRRGRAWLAGHTPVSTEERVMQLLGLGWTGGTSRELQPYAKALLAEQRADGGWSQVPTRNSDAYATGQVLTVLMQVARVPAADARVQRGLKFLLSTQQDDGTWRVPTTRTLQAGLPYFESGFPHGKDQFISYAGTAWAVMAMVSSLQDEPTRALMGRPLRTFSVAADTVPDGLTPLHRAAMFSSMAEMRALMAKGADVNAASPMGVTPLMAAVHDVAKLRVLLDAGADMEAATKQGHTALQLAAAHANGGESARLLLAKGAKVDRALTMSNAAKTTALSYAISRGDTLLAAMMLARGADIQGTSASKETPLMAATWHADSVGADWLLRHGALPDDGVPPGLNGPPTPLMIAAEDGATGVLQVLLRRGANVQIADEQQFTALHFAAGAPDRGSPAIIEALLAGGARADAKSKNGEIPAAVAQRYGKAWAAQRLGGTPR</sequence>
<dbReference type="InterPro" id="IPR002110">
    <property type="entry name" value="Ankyrin_rpt"/>
</dbReference>
<keyword evidence="1" id="KW-0677">Repeat</keyword>
<dbReference type="SMART" id="SM00248">
    <property type="entry name" value="ANK"/>
    <property type="match status" value="7"/>
</dbReference>
<evidence type="ECO:0000313" key="4">
    <source>
        <dbReference type="EMBL" id="HCT58134.1"/>
    </source>
</evidence>
<dbReference type="InterPro" id="IPR050745">
    <property type="entry name" value="Multifunctional_regulatory"/>
</dbReference>
<dbReference type="AlphaFoldDB" id="A0A3D4VBB6"/>
<feature type="repeat" description="ANK" evidence="3">
    <location>
        <begin position="607"/>
        <end position="639"/>
    </location>
</feature>
<dbReference type="PANTHER" id="PTHR24189:SF50">
    <property type="entry name" value="ANKYRIN REPEAT AND SOCS BOX PROTEIN 2"/>
    <property type="match status" value="1"/>
</dbReference>
<proteinExistence type="predicted"/>
<organism evidence="4 5">
    <name type="scientific">Gemmatimonas aurantiaca</name>
    <dbReference type="NCBI Taxonomy" id="173480"/>
    <lineage>
        <taxon>Bacteria</taxon>
        <taxon>Pseudomonadati</taxon>
        <taxon>Gemmatimonadota</taxon>
        <taxon>Gemmatimonadia</taxon>
        <taxon>Gemmatimonadales</taxon>
        <taxon>Gemmatimonadaceae</taxon>
        <taxon>Gemmatimonas</taxon>
    </lineage>
</organism>
<evidence type="ECO:0000313" key="5">
    <source>
        <dbReference type="Proteomes" id="UP000264071"/>
    </source>
</evidence>
<keyword evidence="2 3" id="KW-0040">ANK repeat</keyword>
<dbReference type="Gene3D" id="1.25.40.20">
    <property type="entry name" value="Ankyrin repeat-containing domain"/>
    <property type="match status" value="2"/>
</dbReference>
<evidence type="ECO:0000256" key="2">
    <source>
        <dbReference type="ARBA" id="ARBA00023043"/>
    </source>
</evidence>
<gene>
    <name evidence="4" type="ORF">DGD08_13095</name>
</gene>
<dbReference type="InterPro" id="IPR036770">
    <property type="entry name" value="Ankyrin_rpt-contain_sf"/>
</dbReference>
<evidence type="ECO:0000256" key="1">
    <source>
        <dbReference type="ARBA" id="ARBA00022737"/>
    </source>
</evidence>
<comment type="caution">
    <text evidence="4">The sequence shown here is derived from an EMBL/GenBank/DDBJ whole genome shotgun (WGS) entry which is preliminary data.</text>
</comment>
<dbReference type="Pfam" id="PF00023">
    <property type="entry name" value="Ank"/>
    <property type="match status" value="1"/>
</dbReference>
<feature type="repeat" description="ANK" evidence="3">
    <location>
        <begin position="640"/>
        <end position="675"/>
    </location>
</feature>
<protein>
    <submittedName>
        <fullName evidence="4">Uncharacterized protein</fullName>
    </submittedName>
</protein>
<feature type="repeat" description="ANK" evidence="3">
    <location>
        <begin position="499"/>
        <end position="532"/>
    </location>
</feature>
<dbReference type="SUPFAM" id="SSF81853">
    <property type="entry name" value="Family 10 polysaccharide lyase"/>
    <property type="match status" value="1"/>
</dbReference>
<dbReference type="Proteomes" id="UP000264071">
    <property type="component" value="Unassembled WGS sequence"/>
</dbReference>
<dbReference type="PROSITE" id="PS50088">
    <property type="entry name" value="ANK_REPEAT"/>
    <property type="match status" value="4"/>
</dbReference>
<name>A0A3D4VBB6_9BACT</name>
<evidence type="ECO:0000256" key="3">
    <source>
        <dbReference type="PROSITE-ProRule" id="PRU00023"/>
    </source>
</evidence>
<dbReference type="EMBL" id="DPIY01000010">
    <property type="protein sequence ID" value="HCT58134.1"/>
    <property type="molecule type" value="Genomic_DNA"/>
</dbReference>
<dbReference type="Gene3D" id="1.50.10.20">
    <property type="match status" value="1"/>
</dbReference>
<dbReference type="SUPFAM" id="SSF48403">
    <property type="entry name" value="Ankyrin repeat"/>
    <property type="match status" value="1"/>
</dbReference>
<feature type="repeat" description="ANK" evidence="3">
    <location>
        <begin position="435"/>
        <end position="467"/>
    </location>
</feature>
<accession>A0A3D4VBB6</accession>
<dbReference type="Pfam" id="PF12796">
    <property type="entry name" value="Ank_2"/>
    <property type="match status" value="2"/>
</dbReference>
<reference evidence="4 5" key="1">
    <citation type="journal article" date="2018" name="Nat. Biotechnol.">
        <title>A standardized bacterial taxonomy based on genome phylogeny substantially revises the tree of life.</title>
        <authorList>
            <person name="Parks D.H."/>
            <person name="Chuvochina M."/>
            <person name="Waite D.W."/>
            <person name="Rinke C."/>
            <person name="Skarshewski A."/>
            <person name="Chaumeil P.A."/>
            <person name="Hugenholtz P."/>
        </authorList>
    </citation>
    <scope>NUCLEOTIDE SEQUENCE [LARGE SCALE GENOMIC DNA]</scope>
    <source>
        <strain evidence="4">UBA8844</strain>
    </source>
</reference>
<dbReference type="OMA" id="RSADIWF"/>
<dbReference type="PANTHER" id="PTHR24189">
    <property type="entry name" value="MYOTROPHIN"/>
    <property type="match status" value="1"/>
</dbReference>
<dbReference type="PROSITE" id="PS50297">
    <property type="entry name" value="ANK_REP_REGION"/>
    <property type="match status" value="3"/>
</dbReference>